<dbReference type="EMBL" id="DQ120516">
    <property type="protein sequence ID" value="AAZ80716.1"/>
    <property type="molecule type" value="Genomic_DNA"/>
</dbReference>
<evidence type="ECO:0000313" key="2">
    <source>
        <dbReference type="Proteomes" id="UP000115582"/>
    </source>
</evidence>
<accession>Q2FA99</accession>
<sequence length="104" mass="12545">MPAIPIRHLCTGTRTTDYDHESRARLHSRILHQPRHTKRLSVEELRSCFILRHTHSLFPRMVQRMRCHLDRHSELDSYLLFVYPDDLCERWKQLETLHRAASAF</sequence>
<reference evidence="1 2" key="1">
    <citation type="journal article" date="2006" name="J. Virol.">
        <title>Genomic sequence of rhesus cytomegalovirus 180.92: insights into the coding potential of rhesus cytomegalovirus.</title>
        <authorList>
            <person name="Rivailler P."/>
            <person name="Kaur A."/>
            <person name="Johnson R.P."/>
            <person name="Wang F."/>
        </authorList>
    </citation>
    <scope>NUCLEOTIDE SEQUENCE [LARGE SCALE GENOMIC DNA]</scope>
    <source>
        <strain evidence="1">CMV 180.92</strain>
    </source>
</reference>
<evidence type="ECO:0000313" key="1">
    <source>
        <dbReference type="EMBL" id="AAZ80716.1"/>
    </source>
</evidence>
<protein>
    <submittedName>
        <fullName evidence="1">Rh196.1</fullName>
    </submittedName>
</protein>
<dbReference type="Proteomes" id="UP000115582">
    <property type="component" value="Segment"/>
</dbReference>
<organismHost>
    <name type="scientific">Macaca mulatta</name>
    <name type="common">Rhesus macaque</name>
    <dbReference type="NCBI Taxonomy" id="9544"/>
</organismHost>
<organism evidence="1 2">
    <name type="scientific">Rhesus cytomegalovirus (strain 68-1)</name>
    <name type="common">RhCMV</name>
    <dbReference type="NCBI Taxonomy" id="47929"/>
    <lineage>
        <taxon>Viruses</taxon>
        <taxon>Duplodnaviria</taxon>
        <taxon>Heunggongvirae</taxon>
        <taxon>Peploviricota</taxon>
        <taxon>Herviviricetes</taxon>
        <taxon>Herpesvirales</taxon>
        <taxon>Orthoherpesviridae</taxon>
        <taxon>Betaherpesvirinae</taxon>
        <taxon>Cytomegalovirus</taxon>
        <taxon>Cytomegalovirus macacinebeta3</taxon>
    </lineage>
</organism>
<name>Q2FA99_RHCM6</name>
<proteinExistence type="predicted"/>